<dbReference type="Proteomes" id="UP000786183">
    <property type="component" value="Unassembled WGS sequence"/>
</dbReference>
<dbReference type="RefSeq" id="WP_224325600.1">
    <property type="nucleotide sequence ID" value="NZ_JACGBB010000042.1"/>
</dbReference>
<accession>A0ABS7WV05</accession>
<gene>
    <name evidence="2" type="ORF">AVCANL283_08680</name>
</gene>
<comment type="caution">
    <text evidence="2">The sequence shown here is derived from an EMBL/GenBank/DDBJ whole genome shotgun (WGS) entry which is preliminary data.</text>
</comment>
<protein>
    <submittedName>
        <fullName evidence="2">Uncharacterized protein</fullName>
    </submittedName>
</protein>
<evidence type="ECO:0000313" key="2">
    <source>
        <dbReference type="EMBL" id="MBZ7988162.1"/>
    </source>
</evidence>
<reference evidence="2 3" key="1">
    <citation type="submission" date="2020-07" db="EMBL/GenBank/DDBJ databases">
        <title>Transfer of Campylobacter canadensis to the novel genus Avispirillum gen. nov., that also includes two novel species recovered from migratory waterfowl: Avispirillum anseris sp. nov. and Avispirillum brantae sp. nov.</title>
        <authorList>
            <person name="Miller W.G."/>
            <person name="Chapman M.H."/>
            <person name="Yee E."/>
            <person name="Inglis G.D."/>
        </authorList>
    </citation>
    <scope>NUCLEOTIDE SEQUENCE [LARGE SCALE GENOMIC DNA]</scope>
    <source>
        <strain evidence="2 3">L283</strain>
    </source>
</reference>
<organism evidence="2 3">
    <name type="scientific">Campylobacter canadensis</name>
    <dbReference type="NCBI Taxonomy" id="449520"/>
    <lineage>
        <taxon>Bacteria</taxon>
        <taxon>Pseudomonadati</taxon>
        <taxon>Campylobacterota</taxon>
        <taxon>Epsilonproteobacteria</taxon>
        <taxon>Campylobacterales</taxon>
        <taxon>Campylobacteraceae</taxon>
        <taxon>Campylobacter</taxon>
    </lineage>
</organism>
<evidence type="ECO:0000256" key="1">
    <source>
        <dbReference type="SAM" id="Phobius"/>
    </source>
</evidence>
<keyword evidence="1" id="KW-0472">Membrane</keyword>
<keyword evidence="1" id="KW-1133">Transmembrane helix</keyword>
<sequence>MLPIILIRTGITVALAAIGCGSMYYIVKEKEKYPKNTFKLCENIYNKNNNIIVDKISKKDIENLFKTNNVTDFINEMYKLFYENMAKNKFFPKKVNKDNDNFMKYLYAVRNTIVHSKNNSYKYIKQYYELLCRKLEIPLCDYKDLDENSRFKIKNYFLQELDNYLNRVILELNKNKEK</sequence>
<dbReference type="EMBL" id="JACGBB010000042">
    <property type="protein sequence ID" value="MBZ7988162.1"/>
    <property type="molecule type" value="Genomic_DNA"/>
</dbReference>
<proteinExistence type="predicted"/>
<name>A0ABS7WV05_9BACT</name>
<evidence type="ECO:0000313" key="3">
    <source>
        <dbReference type="Proteomes" id="UP000786183"/>
    </source>
</evidence>
<keyword evidence="3" id="KW-1185">Reference proteome</keyword>
<keyword evidence="1" id="KW-0812">Transmembrane</keyword>
<feature type="transmembrane region" description="Helical" evidence="1">
    <location>
        <begin position="6"/>
        <end position="27"/>
    </location>
</feature>